<dbReference type="EMBL" id="BDCO01000001">
    <property type="protein sequence ID" value="GAT31587.1"/>
    <property type="molecule type" value="Genomic_DNA"/>
</dbReference>
<dbReference type="AlphaFoldDB" id="A0A146G3G7"/>
<accession>A0A146G3G7</accession>
<evidence type="ECO:0000313" key="3">
    <source>
        <dbReference type="Proteomes" id="UP000076023"/>
    </source>
</evidence>
<name>A0A146G3G7_TERSA</name>
<feature type="chain" id="PRO_5007524585" evidence="1">
    <location>
        <begin position="27"/>
        <end position="144"/>
    </location>
</feature>
<gene>
    <name evidence="2" type="ORF">TSACC_1138</name>
</gene>
<dbReference type="Proteomes" id="UP000076023">
    <property type="component" value="Unassembled WGS sequence"/>
</dbReference>
<proteinExistence type="predicted"/>
<reference evidence="3" key="1">
    <citation type="journal article" date="2017" name="Genome Announc.">
        <title>Draft Genome Sequence of Terrimicrobium sacchariphilum NM-5T, a Facultative Anaerobic Soil Bacterium of the Class Spartobacteria.</title>
        <authorList>
            <person name="Qiu Y.L."/>
            <person name="Tourlousse D.M."/>
            <person name="Matsuura N."/>
            <person name="Ohashi A."/>
            <person name="Sekiguchi Y."/>
        </authorList>
    </citation>
    <scope>NUCLEOTIDE SEQUENCE [LARGE SCALE GENOMIC DNA]</scope>
    <source>
        <strain evidence="3">NM-5</strain>
    </source>
</reference>
<feature type="signal peptide" evidence="1">
    <location>
        <begin position="1"/>
        <end position="26"/>
    </location>
</feature>
<comment type="caution">
    <text evidence="2">The sequence shown here is derived from an EMBL/GenBank/DDBJ whole genome shotgun (WGS) entry which is preliminary data.</text>
</comment>
<evidence type="ECO:0000256" key="1">
    <source>
        <dbReference type="SAM" id="SignalP"/>
    </source>
</evidence>
<keyword evidence="1" id="KW-0732">Signal</keyword>
<dbReference type="InParanoid" id="A0A146G3G7"/>
<organism evidence="2 3">
    <name type="scientific">Terrimicrobium sacchariphilum</name>
    <dbReference type="NCBI Taxonomy" id="690879"/>
    <lineage>
        <taxon>Bacteria</taxon>
        <taxon>Pseudomonadati</taxon>
        <taxon>Verrucomicrobiota</taxon>
        <taxon>Terrimicrobiia</taxon>
        <taxon>Terrimicrobiales</taxon>
        <taxon>Terrimicrobiaceae</taxon>
        <taxon>Terrimicrobium</taxon>
    </lineage>
</organism>
<evidence type="ECO:0000313" key="2">
    <source>
        <dbReference type="EMBL" id="GAT31587.1"/>
    </source>
</evidence>
<sequence length="144" mass="15413">MRRISSLRTTLLALLAFLCGVLAAKAELDILAPATAFVMVPDCVISHVDRKTMSDVEVEFSGKLVVTGSDGQLVDTANVKNHLSIQNSSPDDGGAFDLFCDQLTASRGKAAFLDISTTEFRIQGSGVRLDFSRSHCEIRPAVGP</sequence>
<keyword evidence="3" id="KW-1185">Reference proteome</keyword>
<protein>
    <submittedName>
        <fullName evidence="2">Uncharacterized protein</fullName>
    </submittedName>
</protein>